<name>A0A0L1IKZ4_ASPN3</name>
<dbReference type="Proteomes" id="UP000037505">
    <property type="component" value="Unassembled WGS sequence"/>
</dbReference>
<dbReference type="EMBL" id="JNOM01000656">
    <property type="protein sequence ID" value="KNG80244.1"/>
    <property type="molecule type" value="Genomic_DNA"/>
</dbReference>
<keyword evidence="2" id="KW-1185">Reference proteome</keyword>
<sequence>MVIVIASGGSAAAAVPLMGQAASVQLAVATTVTEAAVSVAAVAEAAGAAAAAEMTLGAAVAAESVATAAAGVAATNIWNPAGWVLGGVLIGASPSATGQAVAVTWGCYKPIFGEPDSDDKTIKPISFAEFTTHPQIRSVIVAASSASAGLPDIKVENHAGERFLLRGVALPWGSAAYHADRIDEHSDISMSAAKGGSIHDL</sequence>
<reference evidence="1 2" key="1">
    <citation type="submission" date="2014-06" db="EMBL/GenBank/DDBJ databases">
        <title>The Genome of the Aflatoxigenic Filamentous Fungus Aspergillus nomius.</title>
        <authorList>
            <person name="Moore M.G."/>
            <person name="Shannon B.M."/>
            <person name="Brian M.M."/>
        </authorList>
    </citation>
    <scope>NUCLEOTIDE SEQUENCE [LARGE SCALE GENOMIC DNA]</scope>
    <source>
        <strain evidence="1 2">NRRL 13137</strain>
    </source>
</reference>
<dbReference type="OrthoDB" id="3553439at2759"/>
<proteinExistence type="predicted"/>
<dbReference type="RefSeq" id="XP_015401167.1">
    <property type="nucleotide sequence ID" value="XM_015556909.1"/>
</dbReference>
<dbReference type="AlphaFoldDB" id="A0A0L1IKZ4"/>
<organism evidence="1 2">
    <name type="scientific">Aspergillus nomiae NRRL (strain ATCC 15546 / NRRL 13137 / CBS 260.88 / M93)</name>
    <dbReference type="NCBI Taxonomy" id="1509407"/>
    <lineage>
        <taxon>Eukaryota</taxon>
        <taxon>Fungi</taxon>
        <taxon>Dikarya</taxon>
        <taxon>Ascomycota</taxon>
        <taxon>Pezizomycotina</taxon>
        <taxon>Eurotiomycetes</taxon>
        <taxon>Eurotiomycetidae</taxon>
        <taxon>Eurotiales</taxon>
        <taxon>Aspergillaceae</taxon>
        <taxon>Aspergillus</taxon>
        <taxon>Aspergillus subgen. Circumdati</taxon>
    </lineage>
</organism>
<comment type="caution">
    <text evidence="1">The sequence shown here is derived from an EMBL/GenBank/DDBJ whole genome shotgun (WGS) entry which is preliminary data.</text>
</comment>
<protein>
    <submittedName>
        <fullName evidence="1">Uncharacterized protein</fullName>
    </submittedName>
</protein>
<evidence type="ECO:0000313" key="2">
    <source>
        <dbReference type="Proteomes" id="UP000037505"/>
    </source>
</evidence>
<evidence type="ECO:0000313" key="1">
    <source>
        <dbReference type="EMBL" id="KNG80244.1"/>
    </source>
</evidence>
<accession>A0A0L1IKZ4</accession>
<dbReference type="GeneID" id="26813457"/>
<gene>
    <name evidence="1" type="ORF">ANOM_011653</name>
</gene>